<organism evidence="3">
    <name type="scientific">Tanacetum cinerariifolium</name>
    <name type="common">Dalmatian daisy</name>
    <name type="synonym">Chrysanthemum cinerariifolium</name>
    <dbReference type="NCBI Taxonomy" id="118510"/>
    <lineage>
        <taxon>Eukaryota</taxon>
        <taxon>Viridiplantae</taxon>
        <taxon>Streptophyta</taxon>
        <taxon>Embryophyta</taxon>
        <taxon>Tracheophyta</taxon>
        <taxon>Spermatophyta</taxon>
        <taxon>Magnoliopsida</taxon>
        <taxon>eudicotyledons</taxon>
        <taxon>Gunneridae</taxon>
        <taxon>Pentapetalae</taxon>
        <taxon>asterids</taxon>
        <taxon>campanulids</taxon>
        <taxon>Asterales</taxon>
        <taxon>Asteraceae</taxon>
        <taxon>Asteroideae</taxon>
        <taxon>Anthemideae</taxon>
        <taxon>Anthemidinae</taxon>
        <taxon>Tanacetum</taxon>
    </lineage>
</organism>
<dbReference type="Pfam" id="PF07727">
    <property type="entry name" value="RVT_2"/>
    <property type="match status" value="1"/>
</dbReference>
<dbReference type="SUPFAM" id="SSF56672">
    <property type="entry name" value="DNA/RNA polymerases"/>
    <property type="match status" value="1"/>
</dbReference>
<dbReference type="PANTHER" id="PTHR11439">
    <property type="entry name" value="GAG-POL-RELATED RETROTRANSPOSON"/>
    <property type="match status" value="1"/>
</dbReference>
<feature type="domain" description="Reverse transcriptase Ty1/copia-type" evidence="2">
    <location>
        <begin position="87"/>
        <end position="235"/>
    </location>
</feature>
<dbReference type="InterPro" id="IPR013103">
    <property type="entry name" value="RVT_2"/>
</dbReference>
<feature type="compositionally biased region" description="Polar residues" evidence="1">
    <location>
        <begin position="1"/>
        <end position="10"/>
    </location>
</feature>
<evidence type="ECO:0000256" key="1">
    <source>
        <dbReference type="SAM" id="MobiDB-lite"/>
    </source>
</evidence>
<dbReference type="CDD" id="cd09272">
    <property type="entry name" value="RNase_HI_RT_Ty1"/>
    <property type="match status" value="1"/>
</dbReference>
<name>A0A699GYX8_TANCI</name>
<evidence type="ECO:0000313" key="3">
    <source>
        <dbReference type="EMBL" id="GEW87360.1"/>
    </source>
</evidence>
<comment type="caution">
    <text evidence="3">The sequence shown here is derived from an EMBL/GenBank/DDBJ whole genome shotgun (WGS) entry which is preliminary data.</text>
</comment>
<reference evidence="3" key="1">
    <citation type="journal article" date="2019" name="Sci. Rep.">
        <title>Draft genome of Tanacetum cinerariifolium, the natural source of mosquito coil.</title>
        <authorList>
            <person name="Yamashiro T."/>
            <person name="Shiraishi A."/>
            <person name="Satake H."/>
            <person name="Nakayama K."/>
        </authorList>
    </citation>
    <scope>NUCLEOTIDE SEQUENCE</scope>
</reference>
<gene>
    <name evidence="3" type="ORF">Tci_259336</name>
</gene>
<evidence type="ECO:0000259" key="2">
    <source>
        <dbReference type="Pfam" id="PF07727"/>
    </source>
</evidence>
<proteinExistence type="predicted"/>
<dbReference type="EMBL" id="BKCJ010078060">
    <property type="protein sequence ID" value="GEW87360.1"/>
    <property type="molecule type" value="Genomic_DNA"/>
</dbReference>
<feature type="region of interest" description="Disordered" evidence="1">
    <location>
        <begin position="1"/>
        <end position="39"/>
    </location>
</feature>
<dbReference type="PANTHER" id="PTHR11439:SF508">
    <property type="entry name" value="RNA-DIRECTED DNA POLYMERASE"/>
    <property type="match status" value="1"/>
</dbReference>
<accession>A0A699GYX8</accession>
<dbReference type="InterPro" id="IPR043502">
    <property type="entry name" value="DNA/RNA_pol_sf"/>
</dbReference>
<sequence>MASHDANSSHLVDEKETFATPLNENNSNSEGQQSDPILPWFNSESLSSTNFGDEPQTVRRSDRVRNFPPKYNDYILPSNKRYGIEKHDVYMDLPSGYYDLSETKVCKLVKSLYGLKQAPRQWNEKLTSMLNENGFVQSINDYSLFVKNDNGVILVLLVYVDDIVVAGNNIEEISKFKKFLASKFHIKDLGSLKYFLGIEVLENKHGLCLSQRKYCLELLRKYGLLVCKPAATPMQQNVSLSHEESENDKRLINITAYQKLVGKLIYLSITRPDISYVVHCLSQHMHAPLKSHFSAGLRVLRYLKQSPGLGVQVCHGNKLSLFAYSDADWAKCLLTRKSVSESEYRCLASSTCEVLWIVNLLKDLGVEGMLLVLLYCDSTSAIQTATNPVFLEKTKHFEIDVHLIRKKVASCAISTVKIDSAKNIADVFTKGLSITKHKQFCLQLNLVNMFEV</sequence>
<dbReference type="AlphaFoldDB" id="A0A699GYX8"/>
<protein>
    <submittedName>
        <fullName evidence="3">Ribonuclease H-like domain-containing protein</fullName>
    </submittedName>
</protein>